<keyword evidence="11" id="KW-1185">Reference proteome</keyword>
<dbReference type="GO" id="GO:0005829">
    <property type="term" value="C:cytosol"/>
    <property type="evidence" value="ECO:0007669"/>
    <property type="project" value="TreeGrafter"/>
</dbReference>
<feature type="compositionally biased region" description="Acidic residues" evidence="8">
    <location>
        <begin position="566"/>
        <end position="592"/>
    </location>
</feature>
<dbReference type="InterPro" id="IPR016024">
    <property type="entry name" value="ARM-type_fold"/>
</dbReference>
<reference evidence="10 11" key="1">
    <citation type="journal article" date="2020" name="Nature">
        <title>Six reference-quality genomes reveal evolution of bat adaptations.</title>
        <authorList>
            <person name="Jebb D."/>
            <person name="Huang Z."/>
            <person name="Pippel M."/>
            <person name="Hughes G.M."/>
            <person name="Lavrichenko K."/>
            <person name="Devanna P."/>
            <person name="Winkler S."/>
            <person name="Jermiin L.S."/>
            <person name="Skirmuntt E.C."/>
            <person name="Katzourakis A."/>
            <person name="Burkitt-Gray L."/>
            <person name="Ray D.A."/>
            <person name="Sullivan K.A.M."/>
            <person name="Roscito J.G."/>
            <person name="Kirilenko B.M."/>
            <person name="Davalos L.M."/>
            <person name="Corthals A.P."/>
            <person name="Power M.L."/>
            <person name="Jones G."/>
            <person name="Ransome R.D."/>
            <person name="Dechmann D.K.N."/>
            <person name="Locatelli A.G."/>
            <person name="Puechmaille S.J."/>
            <person name="Fedrigo O."/>
            <person name="Jarvis E.D."/>
            <person name="Hiller M."/>
            <person name="Vernes S.C."/>
            <person name="Myers E.W."/>
            <person name="Teeling E.C."/>
        </authorList>
    </citation>
    <scope>NUCLEOTIDE SEQUENCE [LARGE SCALE GENOMIC DNA]</scope>
    <source>
        <strain evidence="10">MMolMol1</strain>
        <tissue evidence="10">Muscle</tissue>
    </source>
</reference>
<dbReference type="FunFam" id="1.25.10.10:FF:000053">
    <property type="entry name" value="Importin 7"/>
    <property type="match status" value="1"/>
</dbReference>
<dbReference type="Pfam" id="PF08506">
    <property type="entry name" value="Cse1"/>
    <property type="match status" value="1"/>
</dbReference>
<evidence type="ECO:0000313" key="10">
    <source>
        <dbReference type="EMBL" id="KAF6437788.1"/>
    </source>
</evidence>
<feature type="domain" description="Importin N-terminal" evidence="9">
    <location>
        <begin position="22"/>
        <end position="101"/>
    </location>
</feature>
<proteinExistence type="inferred from homology"/>
<dbReference type="InterPro" id="IPR011989">
    <property type="entry name" value="ARM-like"/>
</dbReference>
<evidence type="ECO:0000259" key="9">
    <source>
        <dbReference type="PROSITE" id="PS50166"/>
    </source>
</evidence>
<dbReference type="Pfam" id="PF25758">
    <property type="entry name" value="TPR_IPO11"/>
    <property type="match status" value="1"/>
</dbReference>
<feature type="region of interest" description="Disordered" evidence="8">
    <location>
        <begin position="563"/>
        <end position="592"/>
    </location>
</feature>
<evidence type="ECO:0000256" key="1">
    <source>
        <dbReference type="ARBA" id="ARBA00004123"/>
    </source>
</evidence>
<comment type="subcellular location">
    <subcellularLocation>
        <location evidence="2">Cytoplasm</location>
    </subcellularLocation>
    <subcellularLocation>
        <location evidence="1">Nucleus</location>
    </subcellularLocation>
</comment>
<keyword evidence="5" id="KW-0963">Cytoplasm</keyword>
<dbReference type="AlphaFoldDB" id="A0A7J8EQK0"/>
<evidence type="ECO:0000256" key="8">
    <source>
        <dbReference type="SAM" id="MobiDB-lite"/>
    </source>
</evidence>
<dbReference type="InterPro" id="IPR013713">
    <property type="entry name" value="XPO2_central"/>
</dbReference>
<evidence type="ECO:0000256" key="5">
    <source>
        <dbReference type="ARBA" id="ARBA00022490"/>
    </source>
</evidence>
<evidence type="ECO:0000256" key="6">
    <source>
        <dbReference type="ARBA" id="ARBA00022927"/>
    </source>
</evidence>
<evidence type="ECO:0000256" key="7">
    <source>
        <dbReference type="ARBA" id="ARBA00023242"/>
    </source>
</evidence>
<evidence type="ECO:0000256" key="4">
    <source>
        <dbReference type="ARBA" id="ARBA00022448"/>
    </source>
</evidence>
<dbReference type="Pfam" id="PF03810">
    <property type="entry name" value="IBN_N"/>
    <property type="match status" value="1"/>
</dbReference>
<dbReference type="SUPFAM" id="SSF48371">
    <property type="entry name" value="ARM repeat"/>
    <property type="match status" value="2"/>
</dbReference>
<sequence>MDPNTIIEALRGTMDPALREAAERQLNEAHKSLNFVSTLLQITMSEQLDLPVRQAGVIYLKNMITQYWPDRETAPRDISPYTIPEEDRHCIRENIVEAIIHSPELIRVQLTTCIHHIIKHDYPSRWTAIVDKIGFYLQSDNSACWLGILLCLYQLVKNYEYKKPEERSPLVAAMQHFLPVLKDRFIQLLSDQSDQSVLIQKQIFKIFYALVQYTLPLELINQQNLTEWIEILKTVVNRDVPNETLQVEEDDRPELPWWKCKKWALHILARLFERYGSPGNVSKEYNEFAEVFLKVFAVGVQQVLLKVLYQYKEKQYMAPRVLQQTLNYINQGVSHALTWKNLKPHIQGIIQDVIFPLMCYTDADEELWQEDPYEYIRMKFDVFEDFISPTTAAQTLLFTACSKRKEVLTGVAGEDAECHAAKLLEVIILQCKGRGIDQCIPLFVEAALERLTREVKTSELRTMCLQVAIAALYYNPHLLLNTLENLRFPNNVEPVTNHFITQWLNDVDCFLGLHDRKMCVLGLCALIDMEQIPQVLNQVSGQILPAFILLFNGLKRAYACHAEHENDSDDDDEADDDDETEELGSDEDDIDEDGQEYLEILAKQAGEDGDDDDWEENDAEETALEGYSTIIDDEDNPVDEYQIFKAIFQTIQNRNPVWYQALTHGLNEEQRKQLQDIATLADQRRAAHESKMIEKHGGYKFNAPVVPSSFNFGGPAPGMN</sequence>
<dbReference type="Gene3D" id="1.25.10.10">
    <property type="entry name" value="Leucine-rich Repeat Variant"/>
    <property type="match status" value="2"/>
</dbReference>
<comment type="caution">
    <text evidence="10">The sequence shown here is derived from an EMBL/GenBank/DDBJ whole genome shotgun (WGS) entry which is preliminary data.</text>
</comment>
<dbReference type="GO" id="GO:0006606">
    <property type="term" value="P:protein import into nucleus"/>
    <property type="evidence" value="ECO:0007669"/>
    <property type="project" value="TreeGrafter"/>
</dbReference>
<protein>
    <submittedName>
        <fullName evidence="10">Importin 7</fullName>
    </submittedName>
</protein>
<accession>A0A7J8EQK0</accession>
<keyword evidence="4" id="KW-0813">Transport</keyword>
<dbReference type="PANTHER" id="PTHR10997:SF27">
    <property type="entry name" value="IMPORTIN-7"/>
    <property type="match status" value="1"/>
</dbReference>
<dbReference type="InterPro" id="IPR058669">
    <property type="entry name" value="TPR_IPO7/11-like"/>
</dbReference>
<dbReference type="PANTHER" id="PTHR10997">
    <property type="entry name" value="IMPORTIN-7, 8, 11"/>
    <property type="match status" value="1"/>
</dbReference>
<dbReference type="SMART" id="SM00913">
    <property type="entry name" value="IBN_N"/>
    <property type="match status" value="1"/>
</dbReference>
<keyword evidence="6" id="KW-0653">Protein transport</keyword>
<comment type="similarity">
    <text evidence="3">Belongs to the importin beta family.</text>
</comment>
<dbReference type="PROSITE" id="PS50166">
    <property type="entry name" value="IMPORTIN_B_NT"/>
    <property type="match status" value="1"/>
</dbReference>
<evidence type="ECO:0000256" key="2">
    <source>
        <dbReference type="ARBA" id="ARBA00004496"/>
    </source>
</evidence>
<dbReference type="GO" id="GO:0005635">
    <property type="term" value="C:nuclear envelope"/>
    <property type="evidence" value="ECO:0007669"/>
    <property type="project" value="TreeGrafter"/>
</dbReference>
<name>A0A7J8EQK0_MOLMO</name>
<organism evidence="10 11">
    <name type="scientific">Molossus molossus</name>
    <name type="common">Pallas' mastiff bat</name>
    <name type="synonym">Vespertilio molossus</name>
    <dbReference type="NCBI Taxonomy" id="27622"/>
    <lineage>
        <taxon>Eukaryota</taxon>
        <taxon>Metazoa</taxon>
        <taxon>Chordata</taxon>
        <taxon>Craniata</taxon>
        <taxon>Vertebrata</taxon>
        <taxon>Euteleostomi</taxon>
        <taxon>Mammalia</taxon>
        <taxon>Eutheria</taxon>
        <taxon>Laurasiatheria</taxon>
        <taxon>Chiroptera</taxon>
        <taxon>Yangochiroptera</taxon>
        <taxon>Molossidae</taxon>
        <taxon>Molossus</taxon>
    </lineage>
</organism>
<dbReference type="Proteomes" id="UP000550707">
    <property type="component" value="Unassembled WGS sequence"/>
</dbReference>
<dbReference type="EMBL" id="JACASF010000013">
    <property type="protein sequence ID" value="KAF6437788.1"/>
    <property type="molecule type" value="Genomic_DNA"/>
</dbReference>
<dbReference type="InterPro" id="IPR001494">
    <property type="entry name" value="Importin-beta_N"/>
</dbReference>
<gene>
    <name evidence="10" type="ORF">HJG59_006875</name>
</gene>
<keyword evidence="7" id="KW-0539">Nucleus</keyword>
<evidence type="ECO:0000256" key="3">
    <source>
        <dbReference type="ARBA" id="ARBA00007991"/>
    </source>
</evidence>
<evidence type="ECO:0000313" key="11">
    <source>
        <dbReference type="Proteomes" id="UP000550707"/>
    </source>
</evidence>
<dbReference type="GO" id="GO:0031267">
    <property type="term" value="F:small GTPase binding"/>
    <property type="evidence" value="ECO:0007669"/>
    <property type="project" value="InterPro"/>
</dbReference>